<sequence length="301" mass="34264">MKTRVLSVLLAASVIWASVVTYLYWQLKNNPRVVAVTIDAGKESLQNIQMGEMERMTFLRQYLERFFNYDSNNFWQSQTSLAFLMAPKLGEERIREVSRLREKVQQKNMSQIGRLISLKLLSDGSYKALLQLQITEDTQKNQLFATTQIRLNTTERSLENPWGLVVSEMKFTGTTPQEPAFPAQVFASHQNPTLLTFPCAIENIENPREQDLKIKITTLNISELQITTAKSFSGTAALIAICKDREFKFEISADGKERDLFAAFPAAAGSERRRETAPVKAKKKDIYEKTIENVLGIEIDN</sequence>
<dbReference type="AlphaFoldDB" id="A0A1Z3NA25"/>
<evidence type="ECO:0000313" key="1">
    <source>
        <dbReference type="EMBL" id="ASD64322.1"/>
    </source>
</evidence>
<gene>
    <name evidence="1" type="ORF">B9G79_12480</name>
</gene>
<dbReference type="OrthoDB" id="5290137at2"/>
<name>A0A1Z3NA25_BDEBC</name>
<reference evidence="1 2" key="1">
    <citation type="submission" date="2017-04" db="EMBL/GenBank/DDBJ databases">
        <title>Whole genome sequence of Bdellovibrio bacteriovorus strain SSB218315.</title>
        <authorList>
            <person name="Oyedara O."/>
            <person name="Rodriguez-Perez M.A."/>
        </authorList>
    </citation>
    <scope>NUCLEOTIDE SEQUENCE [LARGE SCALE GENOMIC DNA]</scope>
    <source>
        <strain evidence="1 2">SSB218315</strain>
    </source>
</reference>
<organism evidence="1 2">
    <name type="scientific">Bdellovibrio bacteriovorus</name>
    <dbReference type="NCBI Taxonomy" id="959"/>
    <lineage>
        <taxon>Bacteria</taxon>
        <taxon>Pseudomonadati</taxon>
        <taxon>Bdellovibrionota</taxon>
        <taxon>Bdellovibrionia</taxon>
        <taxon>Bdellovibrionales</taxon>
        <taxon>Pseudobdellovibrionaceae</taxon>
        <taxon>Bdellovibrio</taxon>
    </lineage>
</organism>
<dbReference type="RefSeq" id="WP_088565799.1">
    <property type="nucleotide sequence ID" value="NZ_CP020946.1"/>
</dbReference>
<dbReference type="EMBL" id="CP020946">
    <property type="protein sequence ID" value="ASD64322.1"/>
    <property type="molecule type" value="Genomic_DNA"/>
</dbReference>
<protein>
    <submittedName>
        <fullName evidence="1">Uncharacterized protein</fullName>
    </submittedName>
</protein>
<proteinExistence type="predicted"/>
<evidence type="ECO:0000313" key="2">
    <source>
        <dbReference type="Proteomes" id="UP000197003"/>
    </source>
</evidence>
<dbReference type="Proteomes" id="UP000197003">
    <property type="component" value="Chromosome"/>
</dbReference>
<accession>A0A1Z3NA25</accession>